<name>A0ABM8W1B6_GIGMA</name>
<keyword evidence="2" id="KW-1185">Reference proteome</keyword>
<dbReference type="Proteomes" id="UP000789901">
    <property type="component" value="Unassembled WGS sequence"/>
</dbReference>
<reference evidence="1 2" key="1">
    <citation type="submission" date="2021-06" db="EMBL/GenBank/DDBJ databases">
        <authorList>
            <person name="Kallberg Y."/>
            <person name="Tangrot J."/>
            <person name="Rosling A."/>
        </authorList>
    </citation>
    <scope>NUCLEOTIDE SEQUENCE [LARGE SCALE GENOMIC DNA]</scope>
    <source>
        <strain evidence="1 2">120-4 pot B 10/14</strain>
    </source>
</reference>
<protein>
    <submittedName>
        <fullName evidence="1">12822_t:CDS:1</fullName>
    </submittedName>
</protein>
<organism evidence="1 2">
    <name type="scientific">Gigaspora margarita</name>
    <dbReference type="NCBI Taxonomy" id="4874"/>
    <lineage>
        <taxon>Eukaryota</taxon>
        <taxon>Fungi</taxon>
        <taxon>Fungi incertae sedis</taxon>
        <taxon>Mucoromycota</taxon>
        <taxon>Glomeromycotina</taxon>
        <taxon>Glomeromycetes</taxon>
        <taxon>Diversisporales</taxon>
        <taxon>Gigasporaceae</taxon>
        <taxon>Gigaspora</taxon>
    </lineage>
</organism>
<sequence>AKVQQQLQVVAQDILPKDQNIAKWLGLNNQVFAVCLIRNVIETYDKIEYKIKEKIEICKEEEVLVNRLDFEQKGKEEFEENKEVLIITNELDKVENISSSIWAQVSKSLQSTVLCKREGNAEENNFSRKKGKERLINFGGTKILAERKLSNIKFLEVFLHRESEASSIKKKLKVIVGLFIQKLKNKKTTTS</sequence>
<evidence type="ECO:0000313" key="1">
    <source>
        <dbReference type="EMBL" id="CAG8499500.1"/>
    </source>
</evidence>
<comment type="caution">
    <text evidence="1">The sequence shown here is derived from an EMBL/GenBank/DDBJ whole genome shotgun (WGS) entry which is preliminary data.</text>
</comment>
<proteinExistence type="predicted"/>
<evidence type="ECO:0000313" key="2">
    <source>
        <dbReference type="Proteomes" id="UP000789901"/>
    </source>
</evidence>
<feature type="non-terminal residue" evidence="1">
    <location>
        <position position="1"/>
    </location>
</feature>
<dbReference type="EMBL" id="CAJVQB010000639">
    <property type="protein sequence ID" value="CAG8499500.1"/>
    <property type="molecule type" value="Genomic_DNA"/>
</dbReference>
<accession>A0ABM8W1B6</accession>
<gene>
    <name evidence="1" type="ORF">GMARGA_LOCUS2128</name>
</gene>